<comment type="caution">
    <text evidence="10">The sequence shown here is derived from an EMBL/GenBank/DDBJ whole genome shotgun (WGS) entry which is preliminary data.</text>
</comment>
<dbReference type="GO" id="GO:0055085">
    <property type="term" value="P:transmembrane transport"/>
    <property type="evidence" value="ECO:0007669"/>
    <property type="project" value="InterPro"/>
</dbReference>
<evidence type="ECO:0000256" key="3">
    <source>
        <dbReference type="ARBA" id="ARBA00022475"/>
    </source>
</evidence>
<reference evidence="10" key="2">
    <citation type="journal article" date="2018" name="Environ. Sci. Technol.">
        <title>The Toxicogenome of Hyalella azteca: A Model for Sediment Ecotoxicology and Evolutionary Toxicology.</title>
        <authorList>
            <person name="Poynton H.C."/>
            <person name="Hasenbein S."/>
            <person name="Benoit J.B."/>
            <person name="Sepulveda M.S."/>
            <person name="Poelchau M.F."/>
            <person name="Hughes D.S.T."/>
            <person name="Murali S.C."/>
            <person name="Chen S."/>
            <person name="Glastad K.M."/>
            <person name="Goodisman M.A.D."/>
            <person name="Werren J.H."/>
            <person name="Vineis J.H."/>
            <person name="Bowen J.L."/>
            <person name="Friedrich M."/>
            <person name="Jones J."/>
            <person name="Robertson H.M."/>
            <person name="Feyereisen R."/>
            <person name="Mechler-Hickson A."/>
            <person name="Mathers N."/>
            <person name="Lee C.E."/>
            <person name="Colbourne J.K."/>
            <person name="Biales A."/>
            <person name="Johnston J.S."/>
            <person name="Wellborn G.A."/>
            <person name="Rosendale A.J."/>
            <person name="Cridge A.G."/>
            <person name="Munoz-Torres M.C."/>
            <person name="Bain P.A."/>
            <person name="Manny A.R."/>
            <person name="Major K.M."/>
            <person name="Lambert F.N."/>
            <person name="Vulpe C.D."/>
            <person name="Tuck P."/>
            <person name="Blalock B.J."/>
            <person name="Lin Y.Y."/>
            <person name="Smith M.E."/>
            <person name="Ochoa-Acuna H."/>
            <person name="Chen M.M."/>
            <person name="Childers C.P."/>
            <person name="Qu J."/>
            <person name="Dugan S."/>
            <person name="Lee S.L."/>
            <person name="Chao H."/>
            <person name="Dinh H."/>
            <person name="Han Y."/>
            <person name="Doddapaneni H."/>
            <person name="Worley K.C."/>
            <person name="Muzny D.M."/>
            <person name="Gibbs R.A."/>
            <person name="Richards S."/>
        </authorList>
    </citation>
    <scope>NUCLEOTIDE SEQUENCE</scope>
    <source>
        <strain evidence="10">HAZT.00-mixed</strain>
        <tissue evidence="10">Whole organism</tissue>
    </source>
</reference>
<dbReference type="AlphaFoldDB" id="A0A6A0GWE5"/>
<feature type="transmembrane region" description="Helical" evidence="8">
    <location>
        <begin position="117"/>
        <end position="143"/>
    </location>
</feature>
<keyword evidence="5 8" id="KW-1133">Transmembrane helix</keyword>
<evidence type="ECO:0000256" key="2">
    <source>
        <dbReference type="ARBA" id="ARBA00009657"/>
    </source>
</evidence>
<dbReference type="SUPFAM" id="SSF100895">
    <property type="entry name" value="Kazal-type serine protease inhibitors"/>
    <property type="match status" value="1"/>
</dbReference>
<feature type="transmembrane region" description="Helical" evidence="8">
    <location>
        <begin position="187"/>
        <end position="213"/>
    </location>
</feature>
<sequence>MVHMGFVNVTLSTIEKRYHLKSGDTGVIAGTFNVAFCVMCLPIAYLASRPGASRSRWIGGGMVMVAAGSLVYATPHFFGPTYDVRGLVNSNSTRSLCASENIILSEPIIPPDWSFSVFYVFLVAQVLMGTGCVPLVVLGVAFIDSSVSRRRSSLFIGEFHHRLYRLVRVETSLISLHRIGLTPANDLWLGCWWLGFLITAVASAVIAGPLLAFPANIQKSKKDIIADGPKLPSCIDDSPPKMSDILGNVTFMSLAIGEISPSMLGAGLGAFLPKVVESQFSLSASTAALLVGVTGVPSGLLGCVFGGWILKKLNVNTHQTLQICFWGSAVLVLSSFSFLIYCPNAPFAGVTEPYFQENLSDNLWTLTSSCNSACGCQSVAYNPVCGSDNLVYYSPCHAGCSLAHGAINSHQKGSYESVITNWFYNCLVHCRCVRENERDLAFALRSQLTRALGGITGPVIFGLFLDKTCLLWEQLDDHEQGSCAIYEHFSMDRSVVIYVVKQQTPIPEQVIPL</sequence>
<keyword evidence="4 8" id="KW-0812">Transmembrane</keyword>
<dbReference type="Pfam" id="PF07648">
    <property type="entry name" value="Kazal_2"/>
    <property type="match status" value="1"/>
</dbReference>
<evidence type="ECO:0000256" key="5">
    <source>
        <dbReference type="ARBA" id="ARBA00022989"/>
    </source>
</evidence>
<evidence type="ECO:0000259" key="9">
    <source>
        <dbReference type="PROSITE" id="PS51465"/>
    </source>
</evidence>
<dbReference type="Proteomes" id="UP000711488">
    <property type="component" value="Unassembled WGS sequence"/>
</dbReference>
<dbReference type="EMBL" id="JQDR03013501">
    <property type="protein sequence ID" value="KAA0189510.1"/>
    <property type="molecule type" value="Genomic_DNA"/>
</dbReference>
<protein>
    <recommendedName>
        <fullName evidence="9">Kazal-like domain-containing protein</fullName>
    </recommendedName>
</protein>
<evidence type="ECO:0000256" key="4">
    <source>
        <dbReference type="ARBA" id="ARBA00022692"/>
    </source>
</evidence>
<dbReference type="InterPro" id="IPR036259">
    <property type="entry name" value="MFS_trans_sf"/>
</dbReference>
<feature type="non-terminal residue" evidence="10">
    <location>
        <position position="513"/>
    </location>
</feature>
<organism evidence="10">
    <name type="scientific">Hyalella azteca</name>
    <name type="common">Amphipod</name>
    <dbReference type="NCBI Taxonomy" id="294128"/>
    <lineage>
        <taxon>Eukaryota</taxon>
        <taxon>Metazoa</taxon>
        <taxon>Ecdysozoa</taxon>
        <taxon>Arthropoda</taxon>
        <taxon>Crustacea</taxon>
        <taxon>Multicrustacea</taxon>
        <taxon>Malacostraca</taxon>
        <taxon>Eumalacostraca</taxon>
        <taxon>Peracarida</taxon>
        <taxon>Amphipoda</taxon>
        <taxon>Senticaudata</taxon>
        <taxon>Talitrida</taxon>
        <taxon>Talitroidea</taxon>
        <taxon>Hyalellidae</taxon>
        <taxon>Hyalella</taxon>
    </lineage>
</organism>
<dbReference type="PANTHER" id="PTHR11388">
    <property type="entry name" value="ORGANIC ANION TRANSPORTER"/>
    <property type="match status" value="1"/>
</dbReference>
<dbReference type="InterPro" id="IPR002350">
    <property type="entry name" value="Kazal_dom"/>
</dbReference>
<feature type="transmembrane region" description="Helical" evidence="8">
    <location>
        <begin position="251"/>
        <end position="272"/>
    </location>
</feature>
<feature type="domain" description="Kazal-like" evidence="9">
    <location>
        <begin position="364"/>
        <end position="402"/>
    </location>
</feature>
<feature type="transmembrane region" description="Helical" evidence="8">
    <location>
        <begin position="284"/>
        <end position="309"/>
    </location>
</feature>
<feature type="transmembrane region" description="Helical" evidence="8">
    <location>
        <begin position="26"/>
        <end position="45"/>
    </location>
</feature>
<evidence type="ECO:0000256" key="7">
    <source>
        <dbReference type="ARBA" id="ARBA00023157"/>
    </source>
</evidence>
<dbReference type="PROSITE" id="PS51465">
    <property type="entry name" value="KAZAL_2"/>
    <property type="match status" value="1"/>
</dbReference>
<feature type="transmembrane region" description="Helical" evidence="8">
    <location>
        <begin position="163"/>
        <end position="181"/>
    </location>
</feature>
<keyword evidence="3" id="KW-1003">Cell membrane</keyword>
<accession>A0A6A0GWE5</accession>
<evidence type="ECO:0000256" key="8">
    <source>
        <dbReference type="SAM" id="Phobius"/>
    </source>
</evidence>
<dbReference type="InterPro" id="IPR036058">
    <property type="entry name" value="Kazal_dom_sf"/>
</dbReference>
<dbReference type="OrthoDB" id="5062115at2759"/>
<comment type="subcellular location">
    <subcellularLocation>
        <location evidence="1">Cell membrane</location>
        <topology evidence="1">Multi-pass membrane protein</topology>
    </subcellularLocation>
</comment>
<dbReference type="Pfam" id="PF03137">
    <property type="entry name" value="OATP"/>
    <property type="match status" value="1"/>
</dbReference>
<dbReference type="InterPro" id="IPR004156">
    <property type="entry name" value="OATP"/>
</dbReference>
<evidence type="ECO:0000256" key="1">
    <source>
        <dbReference type="ARBA" id="ARBA00004651"/>
    </source>
</evidence>
<name>A0A6A0GWE5_HYAAZ</name>
<comment type="similarity">
    <text evidence="2">Belongs to the organo anion transporter (TC 2.A.60) family.</text>
</comment>
<dbReference type="Gene3D" id="1.20.1250.20">
    <property type="entry name" value="MFS general substrate transporter like domains"/>
    <property type="match status" value="1"/>
</dbReference>
<proteinExistence type="inferred from homology"/>
<keyword evidence="7" id="KW-1015">Disulfide bond</keyword>
<gene>
    <name evidence="10" type="ORF">HAZT_HAZT008505</name>
</gene>
<feature type="transmembrane region" description="Helical" evidence="8">
    <location>
        <begin position="321"/>
        <end position="341"/>
    </location>
</feature>
<dbReference type="PANTHER" id="PTHR11388:SF100">
    <property type="entry name" value="SOLUTE CARRIER ORGANIC ANION TRANSPORTER FAMILY MEMBER 4A1"/>
    <property type="match status" value="1"/>
</dbReference>
<reference evidence="10" key="1">
    <citation type="submission" date="2014-08" db="EMBL/GenBank/DDBJ databases">
        <authorList>
            <person name="Murali S."/>
            <person name="Richards S."/>
            <person name="Bandaranaike D."/>
            <person name="Bellair M."/>
            <person name="Blankenburg K."/>
            <person name="Chao H."/>
            <person name="Dinh H."/>
            <person name="Doddapaneni H."/>
            <person name="Dugan-Rocha S."/>
            <person name="Elkadiri S."/>
            <person name="Gnanaolivu R."/>
            <person name="Hughes D."/>
            <person name="Lee S."/>
            <person name="Li M."/>
            <person name="Ming W."/>
            <person name="Munidasa M."/>
            <person name="Muniz J."/>
            <person name="Nguyen L."/>
            <person name="Osuji N."/>
            <person name="Pu L.-L."/>
            <person name="Puazo M."/>
            <person name="Skinner E."/>
            <person name="Qu C."/>
            <person name="Quiroz J."/>
            <person name="Raj R."/>
            <person name="Weissenberger G."/>
            <person name="Xin Y."/>
            <person name="Zou X."/>
            <person name="Han Y."/>
            <person name="Worley K."/>
            <person name="Muzny D."/>
            <person name="Gibbs R."/>
        </authorList>
    </citation>
    <scope>NUCLEOTIDE SEQUENCE</scope>
    <source>
        <strain evidence="10">HAZT.00-mixed</strain>
        <tissue evidence="10">Whole organism</tissue>
    </source>
</reference>
<keyword evidence="6 8" id="KW-0472">Membrane</keyword>
<evidence type="ECO:0000256" key="6">
    <source>
        <dbReference type="ARBA" id="ARBA00023136"/>
    </source>
</evidence>
<evidence type="ECO:0000313" key="10">
    <source>
        <dbReference type="EMBL" id="KAA0189510.1"/>
    </source>
</evidence>
<dbReference type="SUPFAM" id="SSF103473">
    <property type="entry name" value="MFS general substrate transporter"/>
    <property type="match status" value="1"/>
</dbReference>
<feature type="transmembrane region" description="Helical" evidence="8">
    <location>
        <begin position="57"/>
        <end position="78"/>
    </location>
</feature>
<dbReference type="GO" id="GO:0005886">
    <property type="term" value="C:plasma membrane"/>
    <property type="evidence" value="ECO:0007669"/>
    <property type="project" value="UniProtKB-SubCell"/>
</dbReference>
<reference evidence="10" key="3">
    <citation type="submission" date="2019-06" db="EMBL/GenBank/DDBJ databases">
        <authorList>
            <person name="Poynton C."/>
            <person name="Hasenbein S."/>
            <person name="Benoit J.B."/>
            <person name="Sepulveda M.S."/>
            <person name="Poelchau M.F."/>
            <person name="Murali S.C."/>
            <person name="Chen S."/>
            <person name="Glastad K.M."/>
            <person name="Werren J.H."/>
            <person name="Vineis J.H."/>
            <person name="Bowen J.L."/>
            <person name="Friedrich M."/>
            <person name="Jones J."/>
            <person name="Robertson H.M."/>
            <person name="Feyereisen R."/>
            <person name="Mechler-Hickson A."/>
            <person name="Mathers N."/>
            <person name="Lee C.E."/>
            <person name="Colbourne J.K."/>
            <person name="Biales A."/>
            <person name="Johnston J.S."/>
            <person name="Wellborn G.A."/>
            <person name="Rosendale A.J."/>
            <person name="Cridge A.G."/>
            <person name="Munoz-Torres M.C."/>
            <person name="Bain P.A."/>
            <person name="Manny A.R."/>
            <person name="Major K.M."/>
            <person name="Lambert F.N."/>
            <person name="Vulpe C.D."/>
            <person name="Tuck P."/>
            <person name="Blalock B.J."/>
            <person name="Lin Y.-Y."/>
            <person name="Smith M.E."/>
            <person name="Ochoa-Acuna H."/>
            <person name="Chen M.-J.M."/>
            <person name="Childers C.P."/>
            <person name="Qu J."/>
            <person name="Dugan S."/>
            <person name="Lee S.L."/>
            <person name="Chao H."/>
            <person name="Dinh H."/>
            <person name="Han Y."/>
            <person name="Doddapaneni H."/>
            <person name="Worley K.C."/>
            <person name="Muzny D.M."/>
            <person name="Gibbs R.A."/>
            <person name="Richards S."/>
        </authorList>
    </citation>
    <scope>NUCLEOTIDE SEQUENCE</scope>
    <source>
        <strain evidence="10">HAZT.00-mixed</strain>
        <tissue evidence="10">Whole organism</tissue>
    </source>
</reference>